<feature type="non-terminal residue" evidence="2">
    <location>
        <position position="1"/>
    </location>
</feature>
<feature type="compositionally biased region" description="Low complexity" evidence="1">
    <location>
        <begin position="1"/>
        <end position="18"/>
    </location>
</feature>
<evidence type="ECO:0000313" key="3">
    <source>
        <dbReference type="Proteomes" id="UP000789570"/>
    </source>
</evidence>
<proteinExistence type="predicted"/>
<sequence>MNPVESSIIKTGVSSSSIDNKRSSTQNSTINEQEQPSARRKGAFTRKRRSTQNNGNGSSSSTNQTFTTVINQILHKRASVSSQRPKDLIAEINTSKIDNKTRNTLPPSPISVNASIQQQNQLLPSHSTQH</sequence>
<feature type="compositionally biased region" description="Polar residues" evidence="1">
    <location>
        <begin position="23"/>
        <end position="36"/>
    </location>
</feature>
<protein>
    <submittedName>
        <fullName evidence="2">5482_t:CDS:1</fullName>
    </submittedName>
</protein>
<reference evidence="2" key="1">
    <citation type="submission" date="2021-06" db="EMBL/GenBank/DDBJ databases">
        <authorList>
            <person name="Kallberg Y."/>
            <person name="Tangrot J."/>
            <person name="Rosling A."/>
        </authorList>
    </citation>
    <scope>NUCLEOTIDE SEQUENCE</scope>
    <source>
        <strain evidence="2">UK204</strain>
    </source>
</reference>
<feature type="compositionally biased region" description="Low complexity" evidence="1">
    <location>
        <begin position="51"/>
        <end position="66"/>
    </location>
</feature>
<evidence type="ECO:0000256" key="1">
    <source>
        <dbReference type="SAM" id="MobiDB-lite"/>
    </source>
</evidence>
<feature type="region of interest" description="Disordered" evidence="1">
    <location>
        <begin position="1"/>
        <end position="66"/>
    </location>
</feature>
<comment type="caution">
    <text evidence="2">The sequence shown here is derived from an EMBL/GenBank/DDBJ whole genome shotgun (WGS) entry which is preliminary data.</text>
</comment>
<dbReference type="EMBL" id="CAJVPQ010018946">
    <property type="protein sequence ID" value="CAG8752809.1"/>
    <property type="molecule type" value="Genomic_DNA"/>
</dbReference>
<dbReference type="Proteomes" id="UP000789570">
    <property type="component" value="Unassembled WGS sequence"/>
</dbReference>
<name>A0A9N9IVP1_9GLOM</name>
<accession>A0A9N9IVP1</accession>
<feature type="region of interest" description="Disordered" evidence="1">
    <location>
        <begin position="92"/>
        <end position="111"/>
    </location>
</feature>
<organism evidence="2 3">
    <name type="scientific">Funneliformis caledonium</name>
    <dbReference type="NCBI Taxonomy" id="1117310"/>
    <lineage>
        <taxon>Eukaryota</taxon>
        <taxon>Fungi</taxon>
        <taxon>Fungi incertae sedis</taxon>
        <taxon>Mucoromycota</taxon>
        <taxon>Glomeromycotina</taxon>
        <taxon>Glomeromycetes</taxon>
        <taxon>Glomerales</taxon>
        <taxon>Glomeraceae</taxon>
        <taxon>Funneliformis</taxon>
    </lineage>
</organism>
<evidence type="ECO:0000313" key="2">
    <source>
        <dbReference type="EMBL" id="CAG8752809.1"/>
    </source>
</evidence>
<dbReference type="AlphaFoldDB" id="A0A9N9IVP1"/>
<keyword evidence="3" id="KW-1185">Reference proteome</keyword>
<gene>
    <name evidence="2" type="ORF">FCALED_LOCUS16406</name>
</gene>
<feature type="compositionally biased region" description="Basic residues" evidence="1">
    <location>
        <begin position="38"/>
        <end position="50"/>
    </location>
</feature>